<organism evidence="2 3">
    <name type="scientific">Porites evermanni</name>
    <dbReference type="NCBI Taxonomy" id="104178"/>
    <lineage>
        <taxon>Eukaryota</taxon>
        <taxon>Metazoa</taxon>
        <taxon>Cnidaria</taxon>
        <taxon>Anthozoa</taxon>
        <taxon>Hexacorallia</taxon>
        <taxon>Scleractinia</taxon>
        <taxon>Fungiina</taxon>
        <taxon>Poritidae</taxon>
        <taxon>Porites</taxon>
    </lineage>
</organism>
<feature type="domain" description="QRICH1-like" evidence="1">
    <location>
        <begin position="39"/>
        <end position="138"/>
    </location>
</feature>
<evidence type="ECO:0000313" key="2">
    <source>
        <dbReference type="EMBL" id="CAH3193802.1"/>
    </source>
</evidence>
<evidence type="ECO:0000259" key="1">
    <source>
        <dbReference type="Pfam" id="PF25561"/>
    </source>
</evidence>
<sequence length="234" mass="27486">MDEEDEHSPSEFYYPEDLETFDVETETGITESQEAIDDFINQQKSANTNKKTATDMDTLLRYMEANGMKNEKIESLPASELDFLLWNFFLNARKKNGEEYEPATVSSFQRSIQRYLSEKKYPFNILKDNEFEKSRKVLAAKRKSLNYVVVFIPTLGFRARDESRKLRWGDVQLQQQNDGQEVLVWLAERGTKTRRGQERGHQRAVQPKIYATNTARCPVSFYKKFRSHRPVEMN</sequence>
<dbReference type="EMBL" id="CALNXI010003601">
    <property type="protein sequence ID" value="CAH3193802.1"/>
    <property type="molecule type" value="Genomic_DNA"/>
</dbReference>
<keyword evidence="3" id="KW-1185">Reference proteome</keyword>
<comment type="caution">
    <text evidence="2">The sequence shown here is derived from an EMBL/GenBank/DDBJ whole genome shotgun (WGS) entry which is preliminary data.</text>
</comment>
<proteinExistence type="predicted"/>
<dbReference type="Proteomes" id="UP001159427">
    <property type="component" value="Unassembled WGS sequence"/>
</dbReference>
<dbReference type="PANTHER" id="PTHR46963">
    <property type="entry name" value="SIMILAR TO RIKEN CDNA E130308A19"/>
    <property type="match status" value="1"/>
</dbReference>
<dbReference type="Pfam" id="PF25561">
    <property type="entry name" value="QRICH1"/>
    <property type="match status" value="1"/>
</dbReference>
<gene>
    <name evidence="2" type="ORF">PEVE_00026575</name>
</gene>
<name>A0ABN8SRP7_9CNID</name>
<dbReference type="InterPro" id="IPR042838">
    <property type="entry name" value="KIAA1958"/>
</dbReference>
<dbReference type="PANTHER" id="PTHR46963:SF2">
    <property type="match status" value="1"/>
</dbReference>
<dbReference type="InterPro" id="IPR057926">
    <property type="entry name" value="QRICH1_dom"/>
</dbReference>
<evidence type="ECO:0000313" key="3">
    <source>
        <dbReference type="Proteomes" id="UP001159427"/>
    </source>
</evidence>
<accession>A0ABN8SRP7</accession>
<reference evidence="2 3" key="1">
    <citation type="submission" date="2022-05" db="EMBL/GenBank/DDBJ databases">
        <authorList>
            <consortium name="Genoscope - CEA"/>
            <person name="William W."/>
        </authorList>
    </citation>
    <scope>NUCLEOTIDE SEQUENCE [LARGE SCALE GENOMIC DNA]</scope>
</reference>
<protein>
    <recommendedName>
        <fullName evidence="1">QRICH1-like domain-containing protein</fullName>
    </recommendedName>
</protein>